<evidence type="ECO:0000259" key="3">
    <source>
        <dbReference type="Pfam" id="PF20990"/>
    </source>
</evidence>
<comment type="caution">
    <text evidence="4">The sequence shown here is derived from an EMBL/GenBank/DDBJ whole genome shotgun (WGS) entry which is preliminary data.</text>
</comment>
<name>A0A918G226_9PSEU</name>
<feature type="domain" description="Predicted membrane protein YciQ-like C-terminal" evidence="3">
    <location>
        <begin position="309"/>
        <end position="524"/>
    </location>
</feature>
<dbReference type="InterPro" id="IPR048389">
    <property type="entry name" value="YciQ-like_C"/>
</dbReference>
<keyword evidence="2" id="KW-0732">Signal</keyword>
<keyword evidence="1" id="KW-1133">Transmembrane helix</keyword>
<evidence type="ECO:0000256" key="1">
    <source>
        <dbReference type="SAM" id="Phobius"/>
    </source>
</evidence>
<reference evidence="4" key="1">
    <citation type="journal article" date="2014" name="Int. J. Syst. Evol. Microbiol.">
        <title>Complete genome sequence of Corynebacterium casei LMG S-19264T (=DSM 44701T), isolated from a smear-ripened cheese.</title>
        <authorList>
            <consortium name="US DOE Joint Genome Institute (JGI-PGF)"/>
            <person name="Walter F."/>
            <person name="Albersmeier A."/>
            <person name="Kalinowski J."/>
            <person name="Ruckert C."/>
        </authorList>
    </citation>
    <scope>NUCLEOTIDE SEQUENCE</scope>
    <source>
        <strain evidence="4">JCM 3276</strain>
    </source>
</reference>
<feature type="signal peptide" evidence="2">
    <location>
        <begin position="1"/>
        <end position="19"/>
    </location>
</feature>
<evidence type="ECO:0000313" key="4">
    <source>
        <dbReference type="EMBL" id="GGS12718.1"/>
    </source>
</evidence>
<keyword evidence="1" id="KW-0472">Membrane</keyword>
<keyword evidence="5" id="KW-1185">Reference proteome</keyword>
<evidence type="ECO:0000313" key="5">
    <source>
        <dbReference type="Proteomes" id="UP000660680"/>
    </source>
</evidence>
<feature type="transmembrane region" description="Helical" evidence="1">
    <location>
        <begin position="420"/>
        <end position="442"/>
    </location>
</feature>
<dbReference type="AlphaFoldDB" id="A0A918G226"/>
<dbReference type="Proteomes" id="UP000660680">
    <property type="component" value="Unassembled WGS sequence"/>
</dbReference>
<dbReference type="RefSeq" id="WP_189208245.1">
    <property type="nucleotide sequence ID" value="NZ_BMRB01000001.1"/>
</dbReference>
<gene>
    <name evidence="4" type="ORF">GCM10010171_00470</name>
</gene>
<feature type="transmembrane region" description="Helical" evidence="1">
    <location>
        <begin position="448"/>
        <end position="468"/>
    </location>
</feature>
<proteinExistence type="predicted"/>
<accession>A0A918G226</accession>
<reference evidence="4" key="2">
    <citation type="submission" date="2020-09" db="EMBL/GenBank/DDBJ databases">
        <authorList>
            <person name="Sun Q."/>
            <person name="Ohkuma M."/>
        </authorList>
    </citation>
    <scope>NUCLEOTIDE SEQUENCE</scope>
    <source>
        <strain evidence="4">JCM 3276</strain>
    </source>
</reference>
<evidence type="ECO:0000256" key="2">
    <source>
        <dbReference type="SAM" id="SignalP"/>
    </source>
</evidence>
<protein>
    <recommendedName>
        <fullName evidence="3">Predicted membrane protein YciQ-like C-terminal domain-containing protein</fullName>
    </recommendedName>
</protein>
<organism evidence="4 5">
    <name type="scientific">Actinokineospora fastidiosa</name>
    <dbReference type="NCBI Taxonomy" id="1816"/>
    <lineage>
        <taxon>Bacteria</taxon>
        <taxon>Bacillati</taxon>
        <taxon>Actinomycetota</taxon>
        <taxon>Actinomycetes</taxon>
        <taxon>Pseudonocardiales</taxon>
        <taxon>Pseudonocardiaceae</taxon>
        <taxon>Actinokineospora</taxon>
    </lineage>
</organism>
<feature type="transmembrane region" description="Helical" evidence="1">
    <location>
        <begin position="258"/>
        <end position="278"/>
    </location>
</feature>
<dbReference type="Pfam" id="PF20990">
    <property type="entry name" value="DUF2207_C"/>
    <property type="match status" value="1"/>
</dbReference>
<keyword evidence="1" id="KW-0812">Transmembrane</keyword>
<sequence length="567" mass="59370">MLTKWGIAAGLVVAGITIAGQPTFSPPPNAPTFDFPLPTPGQPTGGPIIVPRPPTGEVRPTRPPGVPVVLPRSVNIQLKLERDGSVSVVEQVIVQAKSTMTRTAPLRVGDRVFTVSDPKVDGNGTASVTGDQLVIKLGEGASTVSYKLDGAIADLGDRLQFRWQVASGWDTKLVFLRASLLTPKPGYDFVCLAGAPNTEERCDSAVTDAAGILRVLHSDLDTGARVDVTATLDAGLVPATAKFDSGVAGTGPFALTPLSGGGLGLVLLLLIGGFAVVLTARGRDTRALAAEGAPVDVLVGQGERVVFASPDGILPGQAGTVIDERVDPRDLTATVVDLAVRNYLWITEAGPDWQIVRRNAPDDALTAYERAVYDALLPEGTDAVTVSALRSTPPRVAGAQSAVYADAVSRSWLSRRPGGLGKVGIIGAAVAVVGAAVTVALALSGGPALLGVAVVIGGIGLLLGARLLPARTKRGGLLLQQVRGLHGYLRAARPDRVPVADREMVFSRSLPYAVALDETKQWLERNAQTMSAGLYWYAAQEPRFDPRRFADRFPALVDELDAVFGKR</sequence>
<dbReference type="EMBL" id="BMRB01000001">
    <property type="protein sequence ID" value="GGS12718.1"/>
    <property type="molecule type" value="Genomic_DNA"/>
</dbReference>
<feature type="chain" id="PRO_5039688060" description="Predicted membrane protein YciQ-like C-terminal domain-containing protein" evidence="2">
    <location>
        <begin position="20"/>
        <end position="567"/>
    </location>
</feature>